<dbReference type="OrthoDB" id="2662582at2"/>
<evidence type="ECO:0000313" key="4">
    <source>
        <dbReference type="Proteomes" id="UP000000503"/>
    </source>
</evidence>
<dbReference type="InterPro" id="IPR036086">
    <property type="entry name" value="ParB/Sulfiredoxin_sf"/>
</dbReference>
<sequence length="129" mass="15169">MQVPLEQIKVKRRIRKDMGNLTALAESMKLHGQIHPILITKKNILISGRRRLEAAKLLGWRTINAQIVDAQDEVEKLELELEENLQRLNLTNDEIQSARDRIYKLRNPGFFRRIWNAIAGFFIRLFHVD</sequence>
<dbReference type="STRING" id="744872.Spica_0854"/>
<dbReference type="SUPFAM" id="SSF110849">
    <property type="entry name" value="ParB/Sulfiredoxin"/>
    <property type="match status" value="1"/>
</dbReference>
<reference evidence="4" key="1">
    <citation type="journal article" date="2013" name="Stand. Genomic Sci.">
        <title>Genome sequence of the thermophilic fresh-water bacterium Spirochaeta caldaria type strain (H1(T)), reclassification of Spirochaeta caldaria, Spirochaeta stenostrepta, and Spirochaeta zuelzerae in the genus Treponema as Treponema caldaria comb. nov., Treponema stenostrepta comb. nov., and Treponema zuelzerae comb. nov., and emendation of the genus Treponema.</title>
        <authorList>
            <person name="Abt B."/>
            <person name="Goker M."/>
            <person name="Scheuner C."/>
            <person name="Han C."/>
            <person name="Lu M."/>
            <person name="Misra M."/>
            <person name="Lapidus A."/>
            <person name="Nolan M."/>
            <person name="Lucas S."/>
            <person name="Hammon N."/>
            <person name="Deshpande S."/>
            <person name="Cheng J.F."/>
            <person name="Tapia R."/>
            <person name="Goodwin L.A."/>
            <person name="Pitluck S."/>
            <person name="Liolios K."/>
            <person name="Pagani I."/>
            <person name="Ivanova N."/>
            <person name="Mavromatis K."/>
            <person name="Mikhailova N."/>
            <person name="Huntemann M."/>
            <person name="Pati A."/>
            <person name="Chen A."/>
            <person name="Palaniappan K."/>
            <person name="Land M."/>
            <person name="Hauser L."/>
            <person name="Jeffries C.D."/>
            <person name="Rohde M."/>
            <person name="Spring S."/>
            <person name="Gronow S."/>
            <person name="Detter J.C."/>
            <person name="Bristow J."/>
            <person name="Eisen J.A."/>
            <person name="Markowitz V."/>
            <person name="Hugenholtz P."/>
            <person name="Kyrpides N.C."/>
            <person name="Woyke T."/>
            <person name="Klenk H.P."/>
        </authorList>
    </citation>
    <scope>NUCLEOTIDE SEQUENCE</scope>
    <source>
        <strain evidence="4">ATCC 51460 / DSM 7334 / H1</strain>
    </source>
</reference>
<dbReference type="GO" id="GO:0005694">
    <property type="term" value="C:chromosome"/>
    <property type="evidence" value="ECO:0007669"/>
    <property type="project" value="TreeGrafter"/>
</dbReference>
<dbReference type="Pfam" id="PF02195">
    <property type="entry name" value="ParB_N"/>
    <property type="match status" value="1"/>
</dbReference>
<dbReference type="eggNOG" id="COG1475">
    <property type="taxonomic scope" value="Bacteria"/>
</dbReference>
<protein>
    <submittedName>
        <fullName evidence="3">ParB domain protein nuclease</fullName>
    </submittedName>
</protein>
<dbReference type="PANTHER" id="PTHR33375:SF1">
    <property type="entry name" value="CHROMOSOME-PARTITIONING PROTEIN PARB-RELATED"/>
    <property type="match status" value="1"/>
</dbReference>
<proteinExistence type="predicted"/>
<name>F8F1F5_GRAC1</name>
<gene>
    <name evidence="3" type="ordered locus">Spica_0854</name>
</gene>
<dbReference type="PANTHER" id="PTHR33375">
    <property type="entry name" value="CHROMOSOME-PARTITIONING PROTEIN PARB-RELATED"/>
    <property type="match status" value="1"/>
</dbReference>
<keyword evidence="4" id="KW-1185">Reference proteome</keyword>
<organism evidence="3 4">
    <name type="scientific">Gracilinema caldarium (strain ATCC 51460 / DSM 7334 / H1)</name>
    <name type="common">Treponema caldarium</name>
    <dbReference type="NCBI Taxonomy" id="744872"/>
    <lineage>
        <taxon>Bacteria</taxon>
        <taxon>Pseudomonadati</taxon>
        <taxon>Spirochaetota</taxon>
        <taxon>Spirochaetia</taxon>
        <taxon>Spirochaetales</taxon>
        <taxon>Breznakiellaceae</taxon>
        <taxon>Gracilinema</taxon>
    </lineage>
</organism>
<evidence type="ECO:0000256" key="1">
    <source>
        <dbReference type="SAM" id="Coils"/>
    </source>
</evidence>
<evidence type="ECO:0000259" key="2">
    <source>
        <dbReference type="SMART" id="SM00470"/>
    </source>
</evidence>
<dbReference type="GO" id="GO:0007059">
    <property type="term" value="P:chromosome segregation"/>
    <property type="evidence" value="ECO:0007669"/>
    <property type="project" value="TreeGrafter"/>
</dbReference>
<dbReference type="SMART" id="SM00470">
    <property type="entry name" value="ParB"/>
    <property type="match status" value="1"/>
</dbReference>
<evidence type="ECO:0000313" key="3">
    <source>
        <dbReference type="EMBL" id="AEJ19008.1"/>
    </source>
</evidence>
<dbReference type="Proteomes" id="UP000000503">
    <property type="component" value="Chromosome"/>
</dbReference>
<dbReference type="GO" id="GO:0045881">
    <property type="term" value="P:positive regulation of sporulation resulting in formation of a cellular spore"/>
    <property type="evidence" value="ECO:0007669"/>
    <property type="project" value="TreeGrafter"/>
</dbReference>
<dbReference type="InterPro" id="IPR003115">
    <property type="entry name" value="ParB_N"/>
</dbReference>
<dbReference type="InterPro" id="IPR050336">
    <property type="entry name" value="Chromosome_partition/occlusion"/>
</dbReference>
<dbReference type="CDD" id="cd16410">
    <property type="entry name" value="ParB_N_like"/>
    <property type="match status" value="1"/>
</dbReference>
<dbReference type="Gene3D" id="3.90.1530.10">
    <property type="entry name" value="Conserved hypothetical protein from pyrococcus furiosus pfu- 392566-001, ParB domain"/>
    <property type="match status" value="1"/>
</dbReference>
<dbReference type="HOGENOM" id="CLU_150097_0_0_12"/>
<dbReference type="KEGG" id="scd:Spica_0854"/>
<dbReference type="EMBL" id="CP002868">
    <property type="protein sequence ID" value="AEJ19008.1"/>
    <property type="molecule type" value="Genomic_DNA"/>
</dbReference>
<accession>F8F1F5</accession>
<dbReference type="AlphaFoldDB" id="F8F1F5"/>
<keyword evidence="1" id="KW-0175">Coiled coil</keyword>
<feature type="coiled-coil region" evidence="1">
    <location>
        <begin position="60"/>
        <end position="101"/>
    </location>
</feature>
<dbReference type="RefSeq" id="WP_013968319.1">
    <property type="nucleotide sequence ID" value="NC_015732.1"/>
</dbReference>
<feature type="domain" description="ParB-like N-terminal" evidence="2">
    <location>
        <begin position="1"/>
        <end position="85"/>
    </location>
</feature>